<evidence type="ECO:0000256" key="7">
    <source>
        <dbReference type="ARBA" id="ARBA00023177"/>
    </source>
</evidence>
<gene>
    <name evidence="11 13" type="ORF">BDZ99DRAFT_466444</name>
</gene>
<comment type="subcellular location">
    <subcellularLocation>
        <location evidence="8">Cell membrane</location>
        <topology evidence="8">Multi-pass membrane protein</topology>
    </subcellularLocation>
    <subcellularLocation>
        <location evidence="1">Membrane</location>
        <topology evidence="1">Multi-pass membrane protein</topology>
    </subcellularLocation>
</comment>
<reference evidence="13" key="3">
    <citation type="submission" date="2025-04" db="UniProtKB">
        <authorList>
            <consortium name="RefSeq"/>
        </authorList>
    </citation>
    <scope>IDENTIFICATION</scope>
    <source>
        <strain evidence="13">CBS 304.34</strain>
    </source>
</reference>
<evidence type="ECO:0000313" key="13">
    <source>
        <dbReference type="RefSeq" id="XP_033572407.1"/>
    </source>
</evidence>
<dbReference type="InterPro" id="IPR018047">
    <property type="entry name" value="Ammonium_transpt_CS"/>
</dbReference>
<comment type="caution">
    <text evidence="8">Lacks conserved residue(s) required for the propagation of feature annotation.</text>
</comment>
<feature type="transmembrane region" description="Helical" evidence="8">
    <location>
        <begin position="377"/>
        <end position="398"/>
    </location>
</feature>
<keyword evidence="6 8" id="KW-0472">Membrane</keyword>
<evidence type="ECO:0000256" key="3">
    <source>
        <dbReference type="ARBA" id="ARBA00022448"/>
    </source>
</evidence>
<dbReference type="PROSITE" id="PS01219">
    <property type="entry name" value="AMMONIUM_TRANSP"/>
    <property type="match status" value="1"/>
</dbReference>
<feature type="transmembrane region" description="Helical" evidence="8">
    <location>
        <begin position="113"/>
        <end position="132"/>
    </location>
</feature>
<feature type="region of interest" description="Disordered" evidence="9">
    <location>
        <begin position="449"/>
        <end position="470"/>
    </location>
</feature>
<sequence length="470" mass="50284">MSAVAPDWLNNGDNAWQLTAASLVALQSVPGLMILYGGMVQTKWVINSAFMCFYAFAMVLVCWVLYAYKAAFGKQMLPFVGTPGPVVSMEYELTQAILPAANITAAYPMSTMVYFQFCFAAITVILMAGAFLGRMSFRAWIFFVPLWLTLSYTVGAFSVWGGGFLFQRGIIDYSGGYVIHLSSGTAGFVGAYWIGPRLKSDRDNFVPNNVLMMLTGAGILWIGWNGFNGGDPYTASPDAGAAVLNTNITTSMSLLTWMILDVIVYKKPSVIGAVQGMITGLVAITPAAGVVAGWGAVVIGLCSGSIPWVSMNIVGKRFRLFEIVDDTLGVVHTHAVAGAMGGFLTGIFATSKGCISFACVSSGGAEMGHGVQLGWQMAGICFIVGWNAFWTSAIMLFIKYVLRIPLRMTEEELMIGDDAIHGESAYTFGDITHTHGLTLHGHEPSRKLTDIEAEAGTPETGEGSKAAKQA</sequence>
<keyword evidence="7 8" id="KW-0924">Ammonia transport</keyword>
<reference evidence="11 13" key="1">
    <citation type="journal article" date="2020" name="Stud. Mycol.">
        <title>101 Dothideomycetes genomes: a test case for predicting lifestyles and emergence of pathogens.</title>
        <authorList>
            <person name="Haridas S."/>
            <person name="Albert R."/>
            <person name="Binder M."/>
            <person name="Bloem J."/>
            <person name="Labutti K."/>
            <person name="Salamov A."/>
            <person name="Andreopoulos B."/>
            <person name="Baker S."/>
            <person name="Barry K."/>
            <person name="Bills G."/>
            <person name="Bluhm B."/>
            <person name="Cannon C."/>
            <person name="Castanera R."/>
            <person name="Culley D."/>
            <person name="Daum C."/>
            <person name="Ezra D."/>
            <person name="Gonzalez J."/>
            <person name="Henrissat B."/>
            <person name="Kuo A."/>
            <person name="Liang C."/>
            <person name="Lipzen A."/>
            <person name="Lutzoni F."/>
            <person name="Magnuson J."/>
            <person name="Mondo S."/>
            <person name="Nolan M."/>
            <person name="Ohm R."/>
            <person name="Pangilinan J."/>
            <person name="Park H.-J."/>
            <person name="Ramirez L."/>
            <person name="Alfaro M."/>
            <person name="Sun H."/>
            <person name="Tritt A."/>
            <person name="Yoshinaga Y."/>
            <person name="Zwiers L.-H."/>
            <person name="Turgeon B."/>
            <person name="Goodwin S."/>
            <person name="Spatafora J."/>
            <person name="Crous P."/>
            <person name="Grigoriev I."/>
        </authorList>
    </citation>
    <scope>NUCLEOTIDE SEQUENCE</scope>
    <source>
        <strain evidence="11 13">CBS 304.34</strain>
    </source>
</reference>
<dbReference type="Pfam" id="PF00909">
    <property type="entry name" value="Ammonium_transp"/>
    <property type="match status" value="1"/>
</dbReference>
<organism evidence="11">
    <name type="scientific">Mytilinidion resinicola</name>
    <dbReference type="NCBI Taxonomy" id="574789"/>
    <lineage>
        <taxon>Eukaryota</taxon>
        <taxon>Fungi</taxon>
        <taxon>Dikarya</taxon>
        <taxon>Ascomycota</taxon>
        <taxon>Pezizomycotina</taxon>
        <taxon>Dothideomycetes</taxon>
        <taxon>Pleosporomycetidae</taxon>
        <taxon>Mytilinidiales</taxon>
        <taxon>Mytilinidiaceae</taxon>
        <taxon>Mytilinidion</taxon>
    </lineage>
</organism>
<proteinExistence type="inferred from homology"/>
<comment type="similarity">
    <text evidence="2 8">Belongs to the ammonia transporter channel (TC 1.A.11.2) family.</text>
</comment>
<protein>
    <recommendedName>
        <fullName evidence="8">Ammonium transporter</fullName>
    </recommendedName>
</protein>
<evidence type="ECO:0000313" key="11">
    <source>
        <dbReference type="EMBL" id="KAF2805443.1"/>
    </source>
</evidence>
<keyword evidence="3 8" id="KW-0813">Transport</keyword>
<accession>A0A6A6YA86</accession>
<keyword evidence="4 8" id="KW-0812">Transmembrane</keyword>
<dbReference type="OrthoDB" id="534912at2759"/>
<dbReference type="GeneID" id="54461665"/>
<feature type="transmembrane region" description="Helical" evidence="8">
    <location>
        <begin position="244"/>
        <end position="265"/>
    </location>
</feature>
<dbReference type="RefSeq" id="XP_033572407.1">
    <property type="nucleotide sequence ID" value="XM_033720772.1"/>
</dbReference>
<dbReference type="GO" id="GO:0008519">
    <property type="term" value="F:ammonium channel activity"/>
    <property type="evidence" value="ECO:0007669"/>
    <property type="project" value="InterPro"/>
</dbReference>
<dbReference type="InterPro" id="IPR024041">
    <property type="entry name" value="NH4_transpt_AmtB-like_dom"/>
</dbReference>
<feature type="transmembrane region" description="Helical" evidence="8">
    <location>
        <begin position="15"/>
        <end position="37"/>
    </location>
</feature>
<keyword evidence="5 8" id="KW-1133">Transmembrane helix</keyword>
<dbReference type="InterPro" id="IPR002229">
    <property type="entry name" value="RhesusRHD"/>
</dbReference>
<evidence type="ECO:0000256" key="8">
    <source>
        <dbReference type="RuleBase" id="RU362002"/>
    </source>
</evidence>
<evidence type="ECO:0000256" key="1">
    <source>
        <dbReference type="ARBA" id="ARBA00004141"/>
    </source>
</evidence>
<keyword evidence="12" id="KW-1185">Reference proteome</keyword>
<dbReference type="AlphaFoldDB" id="A0A6A6YA86"/>
<feature type="compositionally biased region" description="Low complexity" evidence="9">
    <location>
        <begin position="454"/>
        <end position="463"/>
    </location>
</feature>
<evidence type="ECO:0000256" key="2">
    <source>
        <dbReference type="ARBA" id="ARBA00005887"/>
    </source>
</evidence>
<dbReference type="PRINTS" id="PR00342">
    <property type="entry name" value="RHESUSRHD"/>
</dbReference>
<dbReference type="NCBIfam" id="TIGR00836">
    <property type="entry name" value="amt"/>
    <property type="match status" value="1"/>
</dbReference>
<dbReference type="Gene3D" id="1.10.3430.10">
    <property type="entry name" value="Ammonium transporter AmtB like domains"/>
    <property type="match status" value="1"/>
</dbReference>
<dbReference type="SUPFAM" id="SSF111352">
    <property type="entry name" value="Ammonium transporter"/>
    <property type="match status" value="1"/>
</dbReference>
<evidence type="ECO:0000256" key="9">
    <source>
        <dbReference type="SAM" id="MobiDB-lite"/>
    </source>
</evidence>
<evidence type="ECO:0000259" key="10">
    <source>
        <dbReference type="Pfam" id="PF00909"/>
    </source>
</evidence>
<feature type="transmembrane region" description="Helical" evidence="8">
    <location>
        <begin position="44"/>
        <end position="68"/>
    </location>
</feature>
<evidence type="ECO:0000256" key="4">
    <source>
        <dbReference type="ARBA" id="ARBA00022692"/>
    </source>
</evidence>
<feature type="transmembrane region" description="Helical" evidence="8">
    <location>
        <begin position="177"/>
        <end position="194"/>
    </location>
</feature>
<feature type="transmembrane region" description="Helical" evidence="8">
    <location>
        <begin position="206"/>
        <end position="224"/>
    </location>
</feature>
<dbReference type="PANTHER" id="PTHR43029">
    <property type="entry name" value="AMMONIUM TRANSPORTER MEP2"/>
    <property type="match status" value="1"/>
</dbReference>
<dbReference type="InterPro" id="IPR001905">
    <property type="entry name" value="Ammonium_transpt"/>
</dbReference>
<name>A0A6A6YA86_9PEZI</name>
<evidence type="ECO:0000313" key="12">
    <source>
        <dbReference type="Proteomes" id="UP000504636"/>
    </source>
</evidence>
<reference evidence="13" key="2">
    <citation type="submission" date="2020-04" db="EMBL/GenBank/DDBJ databases">
        <authorList>
            <consortium name="NCBI Genome Project"/>
        </authorList>
    </citation>
    <scope>NUCLEOTIDE SEQUENCE</scope>
    <source>
        <strain evidence="13">CBS 304.34</strain>
    </source>
</reference>
<dbReference type="EMBL" id="MU003709">
    <property type="protein sequence ID" value="KAF2805443.1"/>
    <property type="molecule type" value="Genomic_DNA"/>
</dbReference>
<evidence type="ECO:0000256" key="5">
    <source>
        <dbReference type="ARBA" id="ARBA00022989"/>
    </source>
</evidence>
<feature type="domain" description="Ammonium transporter AmtB-like" evidence="10">
    <location>
        <begin position="15"/>
        <end position="426"/>
    </location>
</feature>
<dbReference type="InterPro" id="IPR029020">
    <property type="entry name" value="Ammonium/urea_transptr"/>
</dbReference>
<dbReference type="GO" id="GO:0005886">
    <property type="term" value="C:plasma membrane"/>
    <property type="evidence" value="ECO:0007669"/>
    <property type="project" value="UniProtKB-SubCell"/>
</dbReference>
<dbReference type="PANTHER" id="PTHR43029:SF10">
    <property type="entry name" value="AMMONIUM TRANSPORTER MEP2"/>
    <property type="match status" value="1"/>
</dbReference>
<evidence type="ECO:0000256" key="6">
    <source>
        <dbReference type="ARBA" id="ARBA00023136"/>
    </source>
</evidence>
<dbReference type="Proteomes" id="UP000504636">
    <property type="component" value="Unplaced"/>
</dbReference>
<feature type="transmembrane region" description="Helical" evidence="8">
    <location>
        <begin position="277"/>
        <end position="301"/>
    </location>
</feature>
<feature type="transmembrane region" description="Helical" evidence="8">
    <location>
        <begin position="139"/>
        <end position="165"/>
    </location>
</feature>